<dbReference type="CDD" id="cd00038">
    <property type="entry name" value="CAP_ED"/>
    <property type="match status" value="1"/>
</dbReference>
<sequence>MDVLKNPIFHGITEEEYRELDAIGCTRRAACKKERTVFRAGDRTTELGILLSGELYIENTDLWGNRIILHHISVGEAFAETYALSRIPMMADVIASRDSLILFLDLEKLLDRKNSSRSWHMKFLQNLLQLSAAKNIAWSGRMLCISSRHIRTRIMTYLSAEAVRLGSREVVIPFNRQQMADYLNVDRSALSRELGKLQEEGILSFRKNKFLLLDVDTE</sequence>
<dbReference type="InterPro" id="IPR012318">
    <property type="entry name" value="HTH_CRP"/>
</dbReference>
<protein>
    <submittedName>
        <fullName evidence="6">Crp/Fnr family transcriptional regulator</fullName>
    </submittedName>
</protein>
<dbReference type="InterPro" id="IPR000595">
    <property type="entry name" value="cNMP-bd_dom"/>
</dbReference>
<dbReference type="PROSITE" id="PS51063">
    <property type="entry name" value="HTH_CRP_2"/>
    <property type="match status" value="1"/>
</dbReference>
<accession>A0A938XCB3</accession>
<organism evidence="6 7">
    <name type="scientific">Mordavella massiliensis</name>
    <dbReference type="NCBI Taxonomy" id="1871024"/>
    <lineage>
        <taxon>Bacteria</taxon>
        <taxon>Bacillati</taxon>
        <taxon>Bacillota</taxon>
        <taxon>Clostridia</taxon>
        <taxon>Eubacteriales</taxon>
        <taxon>Clostridiaceae</taxon>
        <taxon>Mordavella</taxon>
    </lineage>
</organism>
<dbReference type="InterPro" id="IPR014710">
    <property type="entry name" value="RmlC-like_jellyroll"/>
</dbReference>
<dbReference type="RefSeq" id="WP_204906847.1">
    <property type="nucleotide sequence ID" value="NZ_JACJKS010000012.1"/>
</dbReference>
<dbReference type="SUPFAM" id="SSF51206">
    <property type="entry name" value="cAMP-binding domain-like"/>
    <property type="match status" value="1"/>
</dbReference>
<reference evidence="6" key="2">
    <citation type="journal article" date="2021" name="Sci. Rep.">
        <title>The distribution of antibiotic resistance genes in chicken gut microbiota commensals.</title>
        <authorList>
            <person name="Juricova H."/>
            <person name="Matiasovicova J."/>
            <person name="Kubasova T."/>
            <person name="Cejkova D."/>
            <person name="Rychlik I."/>
        </authorList>
    </citation>
    <scope>NUCLEOTIDE SEQUENCE</scope>
    <source>
        <strain evidence="6">An582</strain>
    </source>
</reference>
<gene>
    <name evidence="6" type="ORF">H6A20_09310</name>
</gene>
<dbReference type="Proteomes" id="UP000705508">
    <property type="component" value="Unassembled WGS sequence"/>
</dbReference>
<evidence type="ECO:0000313" key="6">
    <source>
        <dbReference type="EMBL" id="MBM6948846.1"/>
    </source>
</evidence>
<reference evidence="6" key="1">
    <citation type="submission" date="2020-08" db="EMBL/GenBank/DDBJ databases">
        <authorList>
            <person name="Cejkova D."/>
            <person name="Kubasova T."/>
            <person name="Jahodarova E."/>
            <person name="Rychlik I."/>
        </authorList>
    </citation>
    <scope>NUCLEOTIDE SEQUENCE</scope>
    <source>
        <strain evidence="6">An582</strain>
    </source>
</reference>
<evidence type="ECO:0000259" key="4">
    <source>
        <dbReference type="PROSITE" id="PS50042"/>
    </source>
</evidence>
<dbReference type="SUPFAM" id="SSF46785">
    <property type="entry name" value="Winged helix' DNA-binding domain"/>
    <property type="match status" value="1"/>
</dbReference>
<keyword evidence="2" id="KW-0238">DNA-binding</keyword>
<keyword evidence="3" id="KW-0804">Transcription</keyword>
<dbReference type="EMBL" id="JACJKS010000012">
    <property type="protein sequence ID" value="MBM6948846.1"/>
    <property type="molecule type" value="Genomic_DNA"/>
</dbReference>
<dbReference type="Pfam" id="PF00027">
    <property type="entry name" value="cNMP_binding"/>
    <property type="match status" value="1"/>
</dbReference>
<proteinExistence type="predicted"/>
<evidence type="ECO:0000256" key="3">
    <source>
        <dbReference type="ARBA" id="ARBA00023163"/>
    </source>
</evidence>
<dbReference type="Pfam" id="PF13545">
    <property type="entry name" value="HTH_Crp_2"/>
    <property type="match status" value="1"/>
</dbReference>
<evidence type="ECO:0000256" key="2">
    <source>
        <dbReference type="ARBA" id="ARBA00023125"/>
    </source>
</evidence>
<dbReference type="SMART" id="SM00419">
    <property type="entry name" value="HTH_CRP"/>
    <property type="match status" value="1"/>
</dbReference>
<evidence type="ECO:0000256" key="1">
    <source>
        <dbReference type="ARBA" id="ARBA00023015"/>
    </source>
</evidence>
<dbReference type="GO" id="GO:0003677">
    <property type="term" value="F:DNA binding"/>
    <property type="evidence" value="ECO:0007669"/>
    <property type="project" value="UniProtKB-KW"/>
</dbReference>
<dbReference type="InterPro" id="IPR036390">
    <property type="entry name" value="WH_DNA-bd_sf"/>
</dbReference>
<evidence type="ECO:0000259" key="5">
    <source>
        <dbReference type="PROSITE" id="PS51063"/>
    </source>
</evidence>
<comment type="caution">
    <text evidence="6">The sequence shown here is derived from an EMBL/GenBank/DDBJ whole genome shotgun (WGS) entry which is preliminary data.</text>
</comment>
<dbReference type="PROSITE" id="PS50042">
    <property type="entry name" value="CNMP_BINDING_3"/>
    <property type="match status" value="1"/>
</dbReference>
<evidence type="ECO:0000313" key="7">
    <source>
        <dbReference type="Proteomes" id="UP000705508"/>
    </source>
</evidence>
<dbReference type="AlphaFoldDB" id="A0A938XCB3"/>
<name>A0A938XCB3_9CLOT</name>
<dbReference type="Gene3D" id="2.60.120.10">
    <property type="entry name" value="Jelly Rolls"/>
    <property type="match status" value="1"/>
</dbReference>
<feature type="domain" description="Cyclic nucleotide-binding" evidence="4">
    <location>
        <begin position="8"/>
        <end position="109"/>
    </location>
</feature>
<dbReference type="GO" id="GO:0006355">
    <property type="term" value="P:regulation of DNA-templated transcription"/>
    <property type="evidence" value="ECO:0007669"/>
    <property type="project" value="InterPro"/>
</dbReference>
<feature type="domain" description="HTH crp-type" evidence="5">
    <location>
        <begin position="148"/>
        <end position="216"/>
    </location>
</feature>
<dbReference type="InterPro" id="IPR018490">
    <property type="entry name" value="cNMP-bd_dom_sf"/>
</dbReference>
<keyword evidence="1" id="KW-0805">Transcription regulation</keyword>